<evidence type="ECO:0000256" key="4">
    <source>
        <dbReference type="ARBA" id="ARBA00013531"/>
    </source>
</evidence>
<feature type="transmembrane region" description="Helical" evidence="17">
    <location>
        <begin position="384"/>
        <end position="403"/>
    </location>
</feature>
<dbReference type="PROSITE" id="PS51002">
    <property type="entry name" value="CYTB_NTER"/>
    <property type="match status" value="1"/>
</dbReference>
<comment type="cofactor">
    <cofactor evidence="15">
        <name>heme</name>
        <dbReference type="ChEBI" id="CHEBI:30413"/>
    </cofactor>
    <text evidence="15">Binds 2 heme groups non-covalently.</text>
</comment>
<evidence type="ECO:0000256" key="1">
    <source>
        <dbReference type="ARBA" id="ARBA00002444"/>
    </source>
</evidence>
<feature type="binding site" description="axial binding residue" evidence="15">
    <location>
        <position position="202"/>
    </location>
    <ligand>
        <name>heme b</name>
        <dbReference type="ChEBI" id="CHEBI:60344"/>
        <label>b566</label>
    </ligand>
    <ligandPart>
        <name>Fe</name>
        <dbReference type="ChEBI" id="CHEBI:18248"/>
    </ligandPart>
</feature>
<evidence type="ECO:0000313" key="20">
    <source>
        <dbReference type="EMBL" id="RQW62953.1"/>
    </source>
</evidence>
<dbReference type="GO" id="GO:0008121">
    <property type="term" value="F:quinol-cytochrome-c reductase activity"/>
    <property type="evidence" value="ECO:0007669"/>
    <property type="project" value="InterPro"/>
</dbReference>
<feature type="transmembrane region" description="Helical" evidence="17">
    <location>
        <begin position="33"/>
        <end position="58"/>
    </location>
</feature>
<dbReference type="GO" id="GO:0045275">
    <property type="term" value="C:respiratory chain complex III"/>
    <property type="evidence" value="ECO:0007669"/>
    <property type="project" value="InterPro"/>
</dbReference>
<feature type="transmembrane region" description="Helical" evidence="17">
    <location>
        <begin position="324"/>
        <end position="341"/>
    </location>
</feature>
<evidence type="ECO:0000259" key="19">
    <source>
        <dbReference type="PROSITE" id="PS51003"/>
    </source>
</evidence>
<dbReference type="RefSeq" id="WP_124937352.1">
    <property type="nucleotide sequence ID" value="NZ_RJVQ01000004.1"/>
</dbReference>
<evidence type="ECO:0000256" key="8">
    <source>
        <dbReference type="ARBA" id="ARBA00022692"/>
    </source>
</evidence>
<accession>A0A3N9TGR6</accession>
<dbReference type="OrthoDB" id="9804503at2"/>
<keyword evidence="9 15" id="KW-0479">Metal-binding</keyword>
<dbReference type="InterPro" id="IPR005797">
    <property type="entry name" value="Cyt_b/b6_N"/>
</dbReference>
<keyword evidence="12 15" id="KW-0408">Iron</keyword>
<comment type="similarity">
    <text evidence="16">Belongs to the cytochrome b family.</text>
</comment>
<evidence type="ECO:0000256" key="13">
    <source>
        <dbReference type="ARBA" id="ARBA00023136"/>
    </source>
</evidence>
<reference evidence="20 21" key="1">
    <citation type="submission" date="2018-11" db="EMBL/GenBank/DDBJ databases">
        <title>Vibrio LJC006 sp. nov., isolated from seawater during the bloom of the enteromorpha.</title>
        <authorList>
            <person name="Liang J."/>
        </authorList>
    </citation>
    <scope>NUCLEOTIDE SEQUENCE [LARGE SCALE GENOMIC DNA]</scope>
    <source>
        <strain evidence="20 21">LJC006</strain>
    </source>
</reference>
<keyword evidence="7 16" id="KW-0679">Respiratory chain</keyword>
<keyword evidence="10 16" id="KW-0249">Electron transport</keyword>
<proteinExistence type="inferred from homology"/>
<comment type="cofactor">
    <cofactor evidence="16">
        <name>heme b</name>
        <dbReference type="ChEBI" id="CHEBI:60344"/>
    </cofactor>
    <text evidence="16">Binds 2 heme groups non-covalently.</text>
</comment>
<comment type="caution">
    <text evidence="20">The sequence shown here is derived from an EMBL/GenBank/DDBJ whole genome shotgun (WGS) entry which is preliminary data.</text>
</comment>
<sequence length="419" mass="48124">MKFIRWLDQRLPILNTLRKHVTQYPIPKNINGWYVFGSLLMLCLVIQLLSGLWLAMYYQPSAEKAFDSVQYIMREVNFGWLIRYMHTTGASALFIAAYLHVFRSMIYGSYQRPRELVWLLGMCLMILLMAEAFLGYLLPWGQMSYWGAKVILSLFEAIPFVGDPLATWVRGDYLISGVTLNRFYALHIIGIPLILLGLVGLHLLSLHHVGSNNPDGIDTKKKKGVQEDVSSQFVFHDDYTKEYVFVDCVPFHPYGTVKDLVAICLFLLCFCFVLFFNPTGSGLFIEPANAFIADPLSTPEHIAPLWYFTPFYAILRAVPDKSTGIILMLLALLLLFILPWIDRGKVRSVRYRSIFHRNNLAIFAFSFLGLGVVGLLPLSFCTLWLSRAFTIGYFMYFILLAVYSRHEVTKELPERVKFK</sequence>
<keyword evidence="5 16" id="KW-0813">Transport</keyword>
<dbReference type="GO" id="GO:0016491">
    <property type="term" value="F:oxidoreductase activity"/>
    <property type="evidence" value="ECO:0007669"/>
    <property type="project" value="InterPro"/>
</dbReference>
<evidence type="ECO:0000256" key="14">
    <source>
        <dbReference type="PIRSR" id="PIRSR038885-1"/>
    </source>
</evidence>
<protein>
    <recommendedName>
        <fullName evidence="4 16">Cytochrome b</fullName>
    </recommendedName>
</protein>
<dbReference type="InterPro" id="IPR027387">
    <property type="entry name" value="Cytb/b6-like_sf"/>
</dbReference>
<feature type="binding site" evidence="14">
    <location>
        <position position="207"/>
    </location>
    <ligand>
        <name>a ubiquinone</name>
        <dbReference type="ChEBI" id="CHEBI:16389"/>
    </ligand>
</feature>
<keyword evidence="8 16" id="KW-0812">Transmembrane</keyword>
<dbReference type="InterPro" id="IPR030689">
    <property type="entry name" value="Cytochrome_b"/>
</dbReference>
<dbReference type="Gene3D" id="1.20.810.10">
    <property type="entry name" value="Cytochrome Bc1 Complex, Chain C"/>
    <property type="match status" value="1"/>
</dbReference>
<keyword evidence="13 17" id="KW-0472">Membrane</keyword>
<dbReference type="SUPFAM" id="SSF81342">
    <property type="entry name" value="Transmembrane di-heme cytochromes"/>
    <property type="match status" value="1"/>
</dbReference>
<evidence type="ECO:0000256" key="9">
    <source>
        <dbReference type="ARBA" id="ARBA00022723"/>
    </source>
</evidence>
<evidence type="ECO:0000259" key="18">
    <source>
        <dbReference type="PROSITE" id="PS51002"/>
    </source>
</evidence>
<keyword evidence="11 17" id="KW-1133">Transmembrane helix</keyword>
<evidence type="ECO:0000256" key="15">
    <source>
        <dbReference type="PIRSR" id="PIRSR038885-2"/>
    </source>
</evidence>
<evidence type="ECO:0000256" key="16">
    <source>
        <dbReference type="RuleBase" id="RU003385"/>
    </source>
</evidence>
<evidence type="ECO:0000256" key="6">
    <source>
        <dbReference type="ARBA" id="ARBA00022617"/>
    </source>
</evidence>
<dbReference type="Pfam" id="PF00033">
    <property type="entry name" value="Cytochrome_B"/>
    <property type="match status" value="1"/>
</dbReference>
<dbReference type="Pfam" id="PF00032">
    <property type="entry name" value="Cytochrom_B_C"/>
    <property type="match status" value="1"/>
</dbReference>
<evidence type="ECO:0000256" key="17">
    <source>
        <dbReference type="SAM" id="Phobius"/>
    </source>
</evidence>
<feature type="domain" description="Cytochrome b/b6 C-terminal region profile" evidence="19">
    <location>
        <begin position="241"/>
        <end position="414"/>
    </location>
</feature>
<dbReference type="AlphaFoldDB" id="A0A3N9TGR6"/>
<dbReference type="CDD" id="cd00284">
    <property type="entry name" value="Cytochrome_b_N"/>
    <property type="match status" value="1"/>
</dbReference>
<dbReference type="InterPro" id="IPR048259">
    <property type="entry name" value="Cytochrome_b_N_euk/bac"/>
</dbReference>
<dbReference type="EMBL" id="RJVQ01000004">
    <property type="protein sequence ID" value="RQW62953.1"/>
    <property type="molecule type" value="Genomic_DNA"/>
</dbReference>
<dbReference type="Proteomes" id="UP000281112">
    <property type="component" value="Unassembled WGS sequence"/>
</dbReference>
<evidence type="ECO:0000256" key="3">
    <source>
        <dbReference type="ARBA" id="ARBA00011649"/>
    </source>
</evidence>
<evidence type="ECO:0000256" key="7">
    <source>
        <dbReference type="ARBA" id="ARBA00022660"/>
    </source>
</evidence>
<dbReference type="PROSITE" id="PS51003">
    <property type="entry name" value="CYTB_CTER"/>
    <property type="match status" value="1"/>
</dbReference>
<dbReference type="PANTHER" id="PTHR19271:SF16">
    <property type="entry name" value="CYTOCHROME B"/>
    <property type="match status" value="1"/>
</dbReference>
<dbReference type="GO" id="GO:0022904">
    <property type="term" value="P:respiratory electron transport chain"/>
    <property type="evidence" value="ECO:0007669"/>
    <property type="project" value="InterPro"/>
</dbReference>
<feature type="binding site" description="axial binding residue" evidence="15">
    <location>
        <position position="187"/>
    </location>
    <ligand>
        <name>heme b</name>
        <dbReference type="ChEBI" id="CHEBI:60344"/>
        <label>b562</label>
    </ligand>
    <ligandPart>
        <name>Fe</name>
        <dbReference type="ChEBI" id="CHEBI:18248"/>
    </ligandPart>
</feature>
<comment type="function">
    <text evidence="1 16">Component of the ubiquinol-cytochrome c reductase complex (complex III or cytochrome b-c1 complex), which is a respiratory chain that generates an electrochemical potential coupled to ATP synthesis.</text>
</comment>
<keyword evidence="21" id="KW-1185">Reference proteome</keyword>
<evidence type="ECO:0000256" key="2">
    <source>
        <dbReference type="ARBA" id="ARBA00004141"/>
    </source>
</evidence>
<name>A0A3N9TGR6_9VIBR</name>
<feature type="transmembrane region" description="Helical" evidence="17">
    <location>
        <begin position="78"/>
        <end position="101"/>
    </location>
</feature>
<feature type="transmembrane region" description="Helical" evidence="17">
    <location>
        <begin position="183"/>
        <end position="204"/>
    </location>
</feature>
<organism evidence="20 21">
    <name type="scientific">Vibrio viridaestus</name>
    <dbReference type="NCBI Taxonomy" id="2487322"/>
    <lineage>
        <taxon>Bacteria</taxon>
        <taxon>Pseudomonadati</taxon>
        <taxon>Pseudomonadota</taxon>
        <taxon>Gammaproteobacteria</taxon>
        <taxon>Vibrionales</taxon>
        <taxon>Vibrionaceae</taxon>
        <taxon>Vibrio</taxon>
    </lineage>
</organism>
<dbReference type="FunFam" id="1.20.810.10:FF:000004">
    <property type="entry name" value="Cytochrome b"/>
    <property type="match status" value="1"/>
</dbReference>
<gene>
    <name evidence="20" type="ORF">EES38_11580</name>
</gene>
<dbReference type="InterPro" id="IPR016174">
    <property type="entry name" value="Di-haem_cyt_TM"/>
</dbReference>
<feature type="domain" description="Cytochrome b/b6 N-terminal region profile" evidence="18">
    <location>
        <begin position="3"/>
        <end position="215"/>
    </location>
</feature>
<evidence type="ECO:0000256" key="10">
    <source>
        <dbReference type="ARBA" id="ARBA00022982"/>
    </source>
</evidence>
<comment type="subunit">
    <text evidence="3 16">The main subunits of complex b-c1 are: cytochrome b, cytochrome c1 and the Rieske protein.</text>
</comment>
<dbReference type="InterPro" id="IPR005798">
    <property type="entry name" value="Cyt_b/b6_C"/>
</dbReference>
<feature type="transmembrane region" description="Helical" evidence="17">
    <location>
        <begin position="260"/>
        <end position="280"/>
    </location>
</feature>
<dbReference type="GO" id="GO:0046872">
    <property type="term" value="F:metal ion binding"/>
    <property type="evidence" value="ECO:0007669"/>
    <property type="project" value="UniProtKB-KW"/>
</dbReference>
<comment type="subcellular location">
    <subcellularLocation>
        <location evidence="2">Membrane</location>
        <topology evidence="2">Multi-pass membrane protein</topology>
    </subcellularLocation>
</comment>
<feature type="binding site" description="axial binding residue" evidence="15">
    <location>
        <position position="100"/>
    </location>
    <ligand>
        <name>heme b</name>
        <dbReference type="ChEBI" id="CHEBI:60344"/>
        <label>b566</label>
    </ligand>
    <ligandPart>
        <name>Fe</name>
        <dbReference type="ChEBI" id="CHEBI:18248"/>
    </ligandPart>
</feature>
<feature type="transmembrane region" description="Helical" evidence="17">
    <location>
        <begin position="361"/>
        <end position="378"/>
    </location>
</feature>
<dbReference type="PIRSF" id="PIRSF038885">
    <property type="entry name" value="COB"/>
    <property type="match status" value="1"/>
</dbReference>
<dbReference type="SUPFAM" id="SSF81648">
    <property type="entry name" value="a domain/subunit of cytochrome bc1 complex (Ubiquinol-cytochrome c reductase)"/>
    <property type="match status" value="1"/>
</dbReference>
<dbReference type="InterPro" id="IPR036150">
    <property type="entry name" value="Cyt_b/b6_C_sf"/>
</dbReference>
<feature type="binding site" description="axial binding residue" evidence="15">
    <location>
        <position position="86"/>
    </location>
    <ligand>
        <name>heme b</name>
        <dbReference type="ChEBI" id="CHEBI:60344"/>
        <label>b562</label>
    </ligand>
    <ligandPart>
        <name>Fe</name>
        <dbReference type="ChEBI" id="CHEBI:18248"/>
    </ligandPart>
</feature>
<evidence type="ECO:0000256" key="5">
    <source>
        <dbReference type="ARBA" id="ARBA00022448"/>
    </source>
</evidence>
<evidence type="ECO:0000256" key="12">
    <source>
        <dbReference type="ARBA" id="ARBA00023004"/>
    </source>
</evidence>
<feature type="transmembrane region" description="Helical" evidence="17">
    <location>
        <begin position="116"/>
        <end position="138"/>
    </location>
</feature>
<dbReference type="PANTHER" id="PTHR19271">
    <property type="entry name" value="CYTOCHROME B"/>
    <property type="match status" value="1"/>
</dbReference>
<evidence type="ECO:0000313" key="21">
    <source>
        <dbReference type="Proteomes" id="UP000281112"/>
    </source>
</evidence>
<keyword evidence="6 15" id="KW-0349">Heme</keyword>
<evidence type="ECO:0000256" key="11">
    <source>
        <dbReference type="ARBA" id="ARBA00022989"/>
    </source>
</evidence>